<dbReference type="Gene3D" id="2.40.30.10">
    <property type="entry name" value="Translation factors"/>
    <property type="match status" value="1"/>
</dbReference>
<dbReference type="SUPFAM" id="SSF50447">
    <property type="entry name" value="Translation proteins"/>
    <property type="match status" value="1"/>
</dbReference>
<organism evidence="7 8">
    <name type="scientific">Nakaseomyces bracarensis</name>
    <dbReference type="NCBI Taxonomy" id="273131"/>
    <lineage>
        <taxon>Eukaryota</taxon>
        <taxon>Fungi</taxon>
        <taxon>Dikarya</taxon>
        <taxon>Ascomycota</taxon>
        <taxon>Saccharomycotina</taxon>
        <taxon>Saccharomycetes</taxon>
        <taxon>Saccharomycetales</taxon>
        <taxon>Saccharomycetaceae</taxon>
        <taxon>Nakaseomyces</taxon>
    </lineage>
</organism>
<evidence type="ECO:0000313" key="7">
    <source>
        <dbReference type="EMBL" id="KAL3232492.1"/>
    </source>
</evidence>
<accession>A0ABR4NUT7</accession>
<comment type="similarity">
    <text evidence="5">Belongs to the TRAFAC class translation factor GTPase superfamily. Classic translation factor GTPase family. EF-G/EF-2 subfamily.</text>
</comment>
<dbReference type="CDD" id="cd16262">
    <property type="entry name" value="EFG_III"/>
    <property type="match status" value="1"/>
</dbReference>
<evidence type="ECO:0000256" key="4">
    <source>
        <dbReference type="ARBA" id="ARBA00023134"/>
    </source>
</evidence>
<dbReference type="PANTHER" id="PTHR43261">
    <property type="entry name" value="TRANSLATION ELONGATION FACTOR G-RELATED"/>
    <property type="match status" value="1"/>
</dbReference>
<dbReference type="InterPro" id="IPR031157">
    <property type="entry name" value="G_TR_CS"/>
</dbReference>
<dbReference type="Gene3D" id="3.30.70.240">
    <property type="match status" value="1"/>
</dbReference>
<dbReference type="InterPro" id="IPR009000">
    <property type="entry name" value="Transl_B-barrel_sf"/>
</dbReference>
<dbReference type="InterPro" id="IPR053905">
    <property type="entry name" value="EF-G-like_DII"/>
</dbReference>
<dbReference type="PANTHER" id="PTHR43261:SF1">
    <property type="entry name" value="RIBOSOME-RELEASING FACTOR 2, MITOCHONDRIAL"/>
    <property type="match status" value="1"/>
</dbReference>
<comment type="function">
    <text evidence="5">Mitochondrial GTPase that mediates the disassembly of ribosomes from messenger RNA at the termination of mitochondrial protein biosynthesis. Not involved in the GTP-dependent ribosomal translocation step during translation elongation.</text>
</comment>
<keyword evidence="8" id="KW-1185">Reference proteome</keyword>
<dbReference type="InterPro" id="IPR041095">
    <property type="entry name" value="EFG_II"/>
</dbReference>
<dbReference type="EMBL" id="JBEVYD010000005">
    <property type="protein sequence ID" value="KAL3232492.1"/>
    <property type="molecule type" value="Genomic_DNA"/>
</dbReference>
<dbReference type="PRINTS" id="PR00315">
    <property type="entry name" value="ELONGATNFCT"/>
</dbReference>
<dbReference type="Pfam" id="PF00679">
    <property type="entry name" value="EFG_C"/>
    <property type="match status" value="1"/>
</dbReference>
<evidence type="ECO:0000256" key="3">
    <source>
        <dbReference type="ARBA" id="ARBA00023128"/>
    </source>
</evidence>
<feature type="binding site" evidence="5">
    <location>
        <begin position="156"/>
        <end position="159"/>
    </location>
    <ligand>
        <name>GTP</name>
        <dbReference type="ChEBI" id="CHEBI:37565"/>
    </ligand>
</feature>
<dbReference type="InterPro" id="IPR005225">
    <property type="entry name" value="Small_GTP-bd"/>
</dbReference>
<dbReference type="Gene3D" id="3.40.50.300">
    <property type="entry name" value="P-loop containing nucleotide triphosphate hydrolases"/>
    <property type="match status" value="1"/>
</dbReference>
<evidence type="ECO:0000256" key="2">
    <source>
        <dbReference type="ARBA" id="ARBA00022917"/>
    </source>
</evidence>
<dbReference type="Proteomes" id="UP001623330">
    <property type="component" value="Unassembled WGS sequence"/>
</dbReference>
<dbReference type="InterPro" id="IPR000640">
    <property type="entry name" value="EFG_V-like"/>
</dbReference>
<dbReference type="Gene3D" id="3.30.70.870">
    <property type="entry name" value="Elongation Factor G (Translational Gtpase), domain 3"/>
    <property type="match status" value="1"/>
</dbReference>
<feature type="binding site" evidence="5">
    <location>
        <begin position="33"/>
        <end position="40"/>
    </location>
    <ligand>
        <name>GTP</name>
        <dbReference type="ChEBI" id="CHEBI:37565"/>
    </ligand>
</feature>
<feature type="domain" description="Tr-type G" evidence="6">
    <location>
        <begin position="24"/>
        <end position="320"/>
    </location>
</feature>
<dbReference type="SUPFAM" id="SSF54980">
    <property type="entry name" value="EF-G C-terminal domain-like"/>
    <property type="match status" value="2"/>
</dbReference>
<dbReference type="InterPro" id="IPR000795">
    <property type="entry name" value="T_Tr_GTP-bd_dom"/>
</dbReference>
<gene>
    <name evidence="5" type="primary">MEF2</name>
    <name evidence="7" type="ORF">RNJ44_04408</name>
</gene>
<dbReference type="Pfam" id="PF22042">
    <property type="entry name" value="EF-G_D2"/>
    <property type="match status" value="1"/>
</dbReference>
<dbReference type="CDD" id="cd01886">
    <property type="entry name" value="EF-G"/>
    <property type="match status" value="1"/>
</dbReference>
<keyword evidence="2 5" id="KW-0648">Protein biosynthesis</keyword>
<evidence type="ECO:0000259" key="6">
    <source>
        <dbReference type="PROSITE" id="PS51722"/>
    </source>
</evidence>
<sequence>MYKTRLFGCVRRFSLSARLQSSIDKLRNIGIIAHIDAGKTTTTERMLFCAGKTKAIGDVDTGDTVTDFLPQERERGITIQSAAISFQWHDPARDKETQTINLIDTPGHADFIFEVIRSLRVLDGAVLILDGVAGVEAQSEKLWRHSQGIPKICYINKMDRVGAGYSRTLKELTYKMKTRTVLINFPYFVENVHEDSQFIGVVDVINMKLLKWRNRDNDPLDVQVVDLYSIPDDQSYKEAKMVREAMVETLGELDEHFIEQFLEGTAEGDAMKVSSHILNSSIRRLTINNEITPVLSGSSFRNIGIQPLLDSIIQYLPSPIEAKLPDLNDKNIPIRFDPKTGALINGQNQLCVALAFKVITDSIRGLMVFVRVYSGTLSSGYTVYNTTTGEKFRLGKLVIMQADQPQDVKLLSAGQIGVLTGTSIANKVKTGDTIISHSMKKDGVRSFGEKELQLKINPINTPAPVFSVIVEPRSLGNKKAIEDALDRLTIEDPSLHVVRDEESGLTYLNGMGELHLEIAKYKLLNEFRAPVEFGKIMVSYKETLEHELKTSHYNNENGTKFSIRVEPIDAVNIKSIEDAGSSCFPIGNDENYLIIDGLQERLTKSEWMHQIPIKVFINTLLSSAMAAFQSGGMHAHLPLFSCAVRLHTDWAFPSDLDNPSEILEIIRNLIHDSLRNTTKESFSILEPVMDVRVAVPQNDMGSVIQDLNSARNAIITSVEDDVISSTDKNEEVIQIIDNMYFPEDTTLNLANINNNAMKIINAVCPLKEMVMYSKKLRSLTKGRGELNMEYSGMNKVTPDRIGEIISTM</sequence>
<reference evidence="7 8" key="1">
    <citation type="submission" date="2024-05" db="EMBL/GenBank/DDBJ databases">
        <title>Long read based assembly of the Candida bracarensis genome reveals expanded adhesin content.</title>
        <authorList>
            <person name="Marcet-Houben M."/>
            <person name="Ksiezopolska E."/>
            <person name="Gabaldon T."/>
        </authorList>
    </citation>
    <scope>NUCLEOTIDE SEQUENCE [LARGE SCALE GENOMIC DNA]</scope>
    <source>
        <strain evidence="7 8">CBM6</strain>
    </source>
</reference>
<dbReference type="PROSITE" id="PS51722">
    <property type="entry name" value="G_TR_2"/>
    <property type="match status" value="1"/>
</dbReference>
<dbReference type="PROSITE" id="PS00301">
    <property type="entry name" value="G_TR_1"/>
    <property type="match status" value="1"/>
</dbReference>
<dbReference type="CDD" id="cd03713">
    <property type="entry name" value="EFG_mtEFG_C"/>
    <property type="match status" value="1"/>
</dbReference>
<dbReference type="Pfam" id="PF00009">
    <property type="entry name" value="GTP_EFTU"/>
    <property type="match status" value="1"/>
</dbReference>
<dbReference type="SMART" id="SM00838">
    <property type="entry name" value="EFG_C"/>
    <property type="match status" value="1"/>
</dbReference>
<dbReference type="InterPro" id="IPR035647">
    <property type="entry name" value="EFG_III/V"/>
</dbReference>
<proteinExistence type="inferred from homology"/>
<evidence type="ECO:0000313" key="8">
    <source>
        <dbReference type="Proteomes" id="UP001623330"/>
    </source>
</evidence>
<dbReference type="InterPro" id="IPR009022">
    <property type="entry name" value="EFG_III"/>
</dbReference>
<keyword evidence="1 5" id="KW-0547">Nucleotide-binding</keyword>
<comment type="subcellular location">
    <subcellularLocation>
        <location evidence="5">Mitochondrion</location>
    </subcellularLocation>
</comment>
<keyword evidence="4 5" id="KW-0342">GTP-binding</keyword>
<name>A0ABR4NUT7_9SACH</name>
<evidence type="ECO:0000256" key="1">
    <source>
        <dbReference type="ARBA" id="ARBA00022741"/>
    </source>
</evidence>
<dbReference type="NCBIfam" id="TIGR00231">
    <property type="entry name" value="small_GTP"/>
    <property type="match status" value="1"/>
</dbReference>
<comment type="caution">
    <text evidence="7">The sequence shown here is derived from an EMBL/GenBank/DDBJ whole genome shotgun (WGS) entry which is preliminary data.</text>
</comment>
<dbReference type="InterPro" id="IPR035649">
    <property type="entry name" value="EFG_V"/>
</dbReference>
<dbReference type="InterPro" id="IPR030851">
    <property type="entry name" value="EFG2"/>
</dbReference>
<protein>
    <recommendedName>
        <fullName evidence="5">Ribosome-releasing factor 2, mitochondrial</fullName>
        <shortName evidence="5">RRF2mt</shortName>
    </recommendedName>
    <alternativeName>
        <fullName evidence="5">Elongation factor G 2, mitochondrial</fullName>
        <shortName evidence="5">EF-G2mt</shortName>
        <shortName evidence="5">mEF-G 2</shortName>
    </alternativeName>
</protein>
<dbReference type="HAMAP" id="MF_03059">
    <property type="entry name" value="mEF_G_2"/>
    <property type="match status" value="1"/>
</dbReference>
<dbReference type="Pfam" id="PF14492">
    <property type="entry name" value="EFG_III"/>
    <property type="match status" value="1"/>
</dbReference>
<keyword evidence="3 5" id="KW-0496">Mitochondrion</keyword>
<evidence type="ECO:0000256" key="5">
    <source>
        <dbReference type="HAMAP-Rule" id="MF_03059"/>
    </source>
</evidence>
<feature type="binding site" evidence="5">
    <location>
        <begin position="104"/>
        <end position="108"/>
    </location>
    <ligand>
        <name>GTP</name>
        <dbReference type="ChEBI" id="CHEBI:37565"/>
    </ligand>
</feature>
<dbReference type="SUPFAM" id="SSF52540">
    <property type="entry name" value="P-loop containing nucleoside triphosphate hydrolases"/>
    <property type="match status" value="1"/>
</dbReference>
<dbReference type="InterPro" id="IPR027417">
    <property type="entry name" value="P-loop_NTPase"/>
</dbReference>